<dbReference type="PANTHER" id="PTHR34220">
    <property type="entry name" value="SENSOR HISTIDINE KINASE YPDA"/>
    <property type="match status" value="1"/>
</dbReference>
<evidence type="ECO:0000256" key="2">
    <source>
        <dbReference type="ARBA" id="ARBA00022475"/>
    </source>
</evidence>
<dbReference type="PANTHER" id="PTHR34220:SF7">
    <property type="entry name" value="SENSOR HISTIDINE KINASE YPDA"/>
    <property type="match status" value="1"/>
</dbReference>
<keyword evidence="10" id="KW-1185">Reference proteome</keyword>
<name>A0A1C0ZWT2_9BACL</name>
<keyword evidence="2" id="KW-1003">Cell membrane</keyword>
<evidence type="ECO:0000256" key="3">
    <source>
        <dbReference type="ARBA" id="ARBA00022553"/>
    </source>
</evidence>
<dbReference type="AlphaFoldDB" id="A0A1C0ZWT2"/>
<evidence type="ECO:0000256" key="4">
    <source>
        <dbReference type="ARBA" id="ARBA00022679"/>
    </source>
</evidence>
<dbReference type="PROSITE" id="PS50885">
    <property type="entry name" value="HAMP"/>
    <property type="match status" value="1"/>
</dbReference>
<proteinExistence type="predicted"/>
<dbReference type="SUPFAM" id="SSF55874">
    <property type="entry name" value="ATPase domain of HSP90 chaperone/DNA topoisomerase II/histidine kinase"/>
    <property type="match status" value="1"/>
</dbReference>
<sequence>MRQMKLKTKIFLVLIAFSILPVLLTSTGLLSIMFRASTGYSGLITDYLSQFVASDIERFTDQINQSLEKISVDYSLQQYIDVPLENTTDQAYYLLAIRPLTEYFLRTNPDVASVLYLDQLGKMDEESLSRSGYWGIDFKSDSVYKQVFLQNEKLMIPPHLTQYNLSGRDDVFSYVFPVANMKSRQNQAWLVAEIQTSRFMQILHQYSTGDKGIFFLYDPKSKTVFPNDKYPLPQRQFEEFIQANVSTAGLEERTSAQVVKIGQSSFEFTLTSLPTMGWKLVCLAPMEEISHGLQYSRILIWLISFISLLIAWTMAYPFMSRLLRPLTLLRRAMIRTRPGSYQKVTLSTGRDEISYVLETYNHMIDDLKLKEEEITESRMREKEKEVLQLQAQVNPHFFFNVLETMSSFAAKNQGDAVAAMIKSIGRMMRYNIRQDGGWAALHEEIKYIGEFLDIHSYRMGKKVPTTIVVDKAVENVPILKLSIQPFVENALKYAWHPEDEQFRLKIQCKLQDSQLHVLIVNNGMPMPEEVLRILRETISGQATDNPDFFRGHIGIINVYRRLSLAYGQAFQLTISAPPEGGTEVNIRIDFTNNVG</sequence>
<comment type="caution">
    <text evidence="9">The sequence shown here is derived from an EMBL/GenBank/DDBJ whole genome shotgun (WGS) entry which is preliminary data.</text>
</comment>
<evidence type="ECO:0000313" key="9">
    <source>
        <dbReference type="EMBL" id="OCT12549.1"/>
    </source>
</evidence>
<keyword evidence="5" id="KW-0418">Kinase</keyword>
<keyword evidence="4" id="KW-0808">Transferase</keyword>
<keyword evidence="7" id="KW-1133">Transmembrane helix</keyword>
<dbReference type="Pfam" id="PF02518">
    <property type="entry name" value="HATPase_c"/>
    <property type="match status" value="1"/>
</dbReference>
<keyword evidence="7" id="KW-0812">Transmembrane</keyword>
<dbReference type="STRING" id="512399.A8709_32530"/>
<dbReference type="InterPro" id="IPR036890">
    <property type="entry name" value="HATPase_C_sf"/>
</dbReference>
<gene>
    <name evidence="9" type="ORF">A8709_32530</name>
</gene>
<dbReference type="InterPro" id="IPR050640">
    <property type="entry name" value="Bact_2-comp_sensor_kinase"/>
</dbReference>
<dbReference type="InterPro" id="IPR003660">
    <property type="entry name" value="HAMP_dom"/>
</dbReference>
<dbReference type="GO" id="GO:0000155">
    <property type="term" value="F:phosphorelay sensor kinase activity"/>
    <property type="evidence" value="ECO:0007669"/>
    <property type="project" value="InterPro"/>
</dbReference>
<evidence type="ECO:0000256" key="5">
    <source>
        <dbReference type="ARBA" id="ARBA00022777"/>
    </source>
</evidence>
<dbReference type="GO" id="GO:0005886">
    <property type="term" value="C:plasma membrane"/>
    <property type="evidence" value="ECO:0007669"/>
    <property type="project" value="UniProtKB-SubCell"/>
</dbReference>
<evidence type="ECO:0000256" key="1">
    <source>
        <dbReference type="ARBA" id="ARBA00004651"/>
    </source>
</evidence>
<organism evidence="9 10">
    <name type="scientific">Paenibacillus pectinilyticus</name>
    <dbReference type="NCBI Taxonomy" id="512399"/>
    <lineage>
        <taxon>Bacteria</taxon>
        <taxon>Bacillati</taxon>
        <taxon>Bacillota</taxon>
        <taxon>Bacilli</taxon>
        <taxon>Bacillales</taxon>
        <taxon>Paenibacillaceae</taxon>
        <taxon>Paenibacillus</taxon>
    </lineage>
</organism>
<evidence type="ECO:0000256" key="7">
    <source>
        <dbReference type="SAM" id="Phobius"/>
    </source>
</evidence>
<dbReference type="EMBL" id="LYPC01000027">
    <property type="protein sequence ID" value="OCT12549.1"/>
    <property type="molecule type" value="Genomic_DNA"/>
</dbReference>
<evidence type="ECO:0000313" key="10">
    <source>
        <dbReference type="Proteomes" id="UP000093309"/>
    </source>
</evidence>
<comment type="subcellular location">
    <subcellularLocation>
        <location evidence="1">Cell membrane</location>
        <topology evidence="1">Multi-pass membrane protein</topology>
    </subcellularLocation>
</comment>
<reference evidence="10" key="1">
    <citation type="submission" date="2016-05" db="EMBL/GenBank/DDBJ databases">
        <title>Paenibacillus oryzae. sp. nov., isolated from the rice root.</title>
        <authorList>
            <person name="Zhang J."/>
            <person name="Zhang X."/>
        </authorList>
    </citation>
    <scope>NUCLEOTIDE SEQUENCE [LARGE SCALE GENOMIC DNA]</scope>
    <source>
        <strain evidence="10">KCTC13222</strain>
    </source>
</reference>
<dbReference type="InterPro" id="IPR003594">
    <property type="entry name" value="HATPase_dom"/>
</dbReference>
<keyword evidence="3" id="KW-0597">Phosphoprotein</keyword>
<feature type="transmembrane region" description="Helical" evidence="7">
    <location>
        <begin position="298"/>
        <end position="319"/>
    </location>
</feature>
<evidence type="ECO:0000256" key="6">
    <source>
        <dbReference type="ARBA" id="ARBA00023136"/>
    </source>
</evidence>
<dbReference type="Gene3D" id="6.10.340.10">
    <property type="match status" value="1"/>
</dbReference>
<dbReference type="Gene3D" id="3.30.565.10">
    <property type="entry name" value="Histidine kinase-like ATPase, C-terminal domain"/>
    <property type="match status" value="1"/>
</dbReference>
<keyword evidence="6 7" id="KW-0472">Membrane</keyword>
<evidence type="ECO:0000259" key="8">
    <source>
        <dbReference type="PROSITE" id="PS50885"/>
    </source>
</evidence>
<feature type="domain" description="HAMP" evidence="8">
    <location>
        <begin position="320"/>
        <end position="372"/>
    </location>
</feature>
<dbReference type="InterPro" id="IPR010559">
    <property type="entry name" value="Sig_transdc_His_kin_internal"/>
</dbReference>
<accession>A0A1C0ZWT2</accession>
<dbReference type="Proteomes" id="UP000093309">
    <property type="component" value="Unassembled WGS sequence"/>
</dbReference>
<dbReference type="Pfam" id="PF06580">
    <property type="entry name" value="His_kinase"/>
    <property type="match status" value="1"/>
</dbReference>
<protein>
    <recommendedName>
        <fullName evidence="8">HAMP domain-containing protein</fullName>
    </recommendedName>
</protein>